<evidence type="ECO:0000256" key="15">
    <source>
        <dbReference type="ARBA" id="ARBA00023170"/>
    </source>
</evidence>
<dbReference type="EMBL" id="JAXUIC010000005">
    <property type="protein sequence ID" value="KAK4588064.1"/>
    <property type="molecule type" value="Genomic_DNA"/>
</dbReference>
<comment type="caution">
    <text evidence="20">Lacks conserved residue(s) required for the propagation of feature annotation.</text>
</comment>
<dbReference type="SUPFAM" id="SSF51110">
    <property type="entry name" value="alpha-D-mannose-specific plant lectins"/>
    <property type="match status" value="1"/>
</dbReference>
<dbReference type="GO" id="GO:0005886">
    <property type="term" value="C:plasma membrane"/>
    <property type="evidence" value="ECO:0007669"/>
    <property type="project" value="UniProtKB-SubCell"/>
</dbReference>
<evidence type="ECO:0000256" key="3">
    <source>
        <dbReference type="ARBA" id="ARBA00022527"/>
    </source>
</evidence>
<evidence type="ECO:0000256" key="6">
    <source>
        <dbReference type="ARBA" id="ARBA00022692"/>
    </source>
</evidence>
<comment type="catalytic activity">
    <reaction evidence="17 19">
        <text>L-threonyl-[protein] + ATP = O-phospho-L-threonyl-[protein] + ADP + H(+)</text>
        <dbReference type="Rhea" id="RHEA:46608"/>
        <dbReference type="Rhea" id="RHEA-COMP:11060"/>
        <dbReference type="Rhea" id="RHEA-COMP:11605"/>
        <dbReference type="ChEBI" id="CHEBI:15378"/>
        <dbReference type="ChEBI" id="CHEBI:30013"/>
        <dbReference type="ChEBI" id="CHEBI:30616"/>
        <dbReference type="ChEBI" id="CHEBI:61977"/>
        <dbReference type="ChEBI" id="CHEBI:456216"/>
        <dbReference type="EC" id="2.7.11.1"/>
    </reaction>
</comment>
<keyword evidence="2" id="KW-1003">Cell membrane</keyword>
<evidence type="ECO:0000259" key="25">
    <source>
        <dbReference type="PROSITE" id="PS50927"/>
    </source>
</evidence>
<dbReference type="Pfam" id="PF07714">
    <property type="entry name" value="PK_Tyr_Ser-Thr"/>
    <property type="match status" value="1"/>
</dbReference>
<protein>
    <recommendedName>
        <fullName evidence="19">Receptor-like serine/threonine-protein kinase</fullName>
        <ecNumber evidence="19">2.7.11.1</ecNumber>
    </recommendedName>
</protein>
<evidence type="ECO:0000256" key="17">
    <source>
        <dbReference type="ARBA" id="ARBA00047899"/>
    </source>
</evidence>
<feature type="transmembrane region" description="Helical" evidence="21">
    <location>
        <begin position="443"/>
        <end position="466"/>
    </location>
</feature>
<dbReference type="InterPro" id="IPR036426">
    <property type="entry name" value="Bulb-type_lectin_dom_sf"/>
</dbReference>
<dbReference type="GO" id="GO:0005524">
    <property type="term" value="F:ATP binding"/>
    <property type="evidence" value="ECO:0007669"/>
    <property type="project" value="UniProtKB-KW"/>
</dbReference>
<evidence type="ECO:0000256" key="20">
    <source>
        <dbReference type="PROSITE-ProRule" id="PRU00076"/>
    </source>
</evidence>
<dbReference type="CDD" id="cd14066">
    <property type="entry name" value="STKc_IRAK"/>
    <property type="match status" value="1"/>
</dbReference>
<keyword evidence="4 20" id="KW-0245">EGF-like domain</keyword>
<feature type="chain" id="PRO_5043053763" description="Receptor-like serine/threonine-protein kinase" evidence="22">
    <location>
        <begin position="26"/>
        <end position="838"/>
    </location>
</feature>
<dbReference type="SMART" id="SM00473">
    <property type="entry name" value="PAN_AP"/>
    <property type="match status" value="1"/>
</dbReference>
<evidence type="ECO:0000256" key="14">
    <source>
        <dbReference type="ARBA" id="ARBA00023157"/>
    </source>
</evidence>
<sequence>MYFAKGFLFLLPQTFLLFLLQFGFSQDTITISKPIRDGDVLVSKGETFALGFFSPGASTNRYVGIRYYRAPEQPVVWVANRDNPINDTSGVLSIDVHGNLLLHVEDRNQRIWSTNIVTQSSNNSTHAQLLDSGNLILVLNKTSEVLWQSFDYPTDTTLPNMKLGLDRTTGLNRILTSWKSKDDPGTGNCSYVLNTNSSSPELYLYKSNILWWRSGHWNGFGWSGVPPLSHPNYLFNFSIVNNQTETTTSWVELLPEIFSRLVVDESGSIQRFLSREGDQGWFSLGSAPLDRCDNYGKCGAFGKCQLQNDTEFECTCLPGFQPKSPSEWSLRNASSGCVRKRGQASICKSGDGFVKVENVKLPDSSFARVDEKLSLKECEQQCLENCSCAAYGVVDAKEEVGCLRWYGELIDTRVLNGGQNLYVRVDALELGHSMGFFANKRRLAILVVGLLVITSLLIFQFAHFLIKRKRKGRGRQPTLNSDVTASSTTFQDSQKLDEGIENLDLPFFDISTILAATDNFSFAKRLGQGGFGPVYKGQLANGQEIAIKTLSRSSRQGTEEFKNEVMLIAKLQHRNLVRLFGCCIHKEEKMLIYEYMPNKSLDLFIFDEIEGKIMDWRKRFEIISGIARGVLYLHQDSREKIIHRDLKASNVLLDATMKPKISDFGLARLFRDDQIEANTNRVVGTYGYMSPEYAMEGLYSIKSDVFSFGVLTLEIISGKRNNHYLTGSPYLNLIGHVWDLWMEGKALDIVDSSLAQVYSASEVLRCIQIGLLCVQEQAADRPTMAEIIFMLGNETTLPQPGKPAFINKRTINYGQDSSSSTRAPTSLNDVTISVIEAR</sequence>
<keyword evidence="8" id="KW-0430">Lectin</keyword>
<dbReference type="SMART" id="SM00108">
    <property type="entry name" value="B_lectin"/>
    <property type="match status" value="1"/>
</dbReference>
<evidence type="ECO:0000256" key="19">
    <source>
        <dbReference type="PIRNR" id="PIRNR000641"/>
    </source>
</evidence>
<keyword evidence="10 19" id="KW-0418">Kinase</keyword>
<proteinExistence type="inferred from homology"/>
<dbReference type="Gene3D" id="2.90.10.10">
    <property type="entry name" value="Bulb-type lectin domain"/>
    <property type="match status" value="1"/>
</dbReference>
<keyword evidence="28" id="KW-1185">Reference proteome</keyword>
<dbReference type="Pfam" id="PF08276">
    <property type="entry name" value="PAN_2"/>
    <property type="match status" value="1"/>
</dbReference>
<evidence type="ECO:0000259" key="24">
    <source>
        <dbReference type="PROSITE" id="PS50026"/>
    </source>
</evidence>
<gene>
    <name evidence="27" type="ORF">RGQ29_019163</name>
</gene>
<keyword evidence="3 19" id="KW-0723">Serine/threonine-protein kinase</keyword>
<accession>A0AAN7F9D3</accession>
<dbReference type="InterPro" id="IPR001245">
    <property type="entry name" value="Ser-Thr/Tyr_kinase_cat_dom"/>
</dbReference>
<keyword evidence="16" id="KW-0325">Glycoprotein</keyword>
<evidence type="ECO:0000259" key="26">
    <source>
        <dbReference type="PROSITE" id="PS50948"/>
    </source>
</evidence>
<keyword evidence="13 21" id="KW-0472">Membrane</keyword>
<feature type="signal peptide" evidence="22">
    <location>
        <begin position="1"/>
        <end position="25"/>
    </location>
</feature>
<evidence type="ECO:0000256" key="2">
    <source>
        <dbReference type="ARBA" id="ARBA00022475"/>
    </source>
</evidence>
<dbReference type="InterPro" id="IPR003609">
    <property type="entry name" value="Pan_app"/>
</dbReference>
<keyword evidence="12 21" id="KW-1133">Transmembrane helix</keyword>
<evidence type="ECO:0000256" key="5">
    <source>
        <dbReference type="ARBA" id="ARBA00022679"/>
    </source>
</evidence>
<dbReference type="PROSITE" id="PS50948">
    <property type="entry name" value="PAN"/>
    <property type="match status" value="1"/>
</dbReference>
<evidence type="ECO:0000259" key="23">
    <source>
        <dbReference type="PROSITE" id="PS50011"/>
    </source>
</evidence>
<evidence type="ECO:0000256" key="16">
    <source>
        <dbReference type="ARBA" id="ARBA00023180"/>
    </source>
</evidence>
<evidence type="ECO:0000313" key="28">
    <source>
        <dbReference type="Proteomes" id="UP001324115"/>
    </source>
</evidence>
<feature type="domain" description="Apple" evidence="26">
    <location>
        <begin position="347"/>
        <end position="426"/>
    </location>
</feature>
<dbReference type="InterPro" id="IPR011009">
    <property type="entry name" value="Kinase-like_dom_sf"/>
</dbReference>
<keyword evidence="14" id="KW-1015">Disulfide bond</keyword>
<dbReference type="Gene3D" id="3.30.200.20">
    <property type="entry name" value="Phosphorylase Kinase, domain 1"/>
    <property type="match status" value="1"/>
</dbReference>
<keyword evidence="11 19" id="KW-0067">ATP-binding</keyword>
<dbReference type="GO" id="GO:0030246">
    <property type="term" value="F:carbohydrate binding"/>
    <property type="evidence" value="ECO:0007669"/>
    <property type="project" value="UniProtKB-KW"/>
</dbReference>
<evidence type="ECO:0000256" key="22">
    <source>
        <dbReference type="SAM" id="SignalP"/>
    </source>
</evidence>
<dbReference type="CDD" id="cd01098">
    <property type="entry name" value="PAN_AP_plant"/>
    <property type="match status" value="1"/>
</dbReference>
<evidence type="ECO:0000313" key="27">
    <source>
        <dbReference type="EMBL" id="KAK4588064.1"/>
    </source>
</evidence>
<dbReference type="InterPro" id="IPR024171">
    <property type="entry name" value="SRK-like_kinase"/>
</dbReference>
<dbReference type="PROSITE" id="PS50026">
    <property type="entry name" value="EGF_3"/>
    <property type="match status" value="1"/>
</dbReference>
<comment type="catalytic activity">
    <reaction evidence="18 19">
        <text>L-seryl-[protein] + ATP = O-phospho-L-seryl-[protein] + ADP + H(+)</text>
        <dbReference type="Rhea" id="RHEA:17989"/>
        <dbReference type="Rhea" id="RHEA-COMP:9863"/>
        <dbReference type="Rhea" id="RHEA-COMP:11604"/>
        <dbReference type="ChEBI" id="CHEBI:15378"/>
        <dbReference type="ChEBI" id="CHEBI:29999"/>
        <dbReference type="ChEBI" id="CHEBI:30616"/>
        <dbReference type="ChEBI" id="CHEBI:83421"/>
        <dbReference type="ChEBI" id="CHEBI:456216"/>
        <dbReference type="EC" id="2.7.11.1"/>
    </reaction>
</comment>
<dbReference type="Pfam" id="PF00954">
    <property type="entry name" value="S_locus_glycop"/>
    <property type="match status" value="1"/>
</dbReference>
<dbReference type="InterPro" id="IPR001480">
    <property type="entry name" value="Bulb-type_lectin_dom"/>
</dbReference>
<comment type="caution">
    <text evidence="27">The sequence shown here is derived from an EMBL/GenBank/DDBJ whole genome shotgun (WGS) entry which is preliminary data.</text>
</comment>
<comment type="similarity">
    <text evidence="19">Belongs to the protein kinase superfamily. Ser/Thr protein kinase family.</text>
</comment>
<comment type="subcellular location">
    <subcellularLocation>
        <location evidence="1">Cell membrane</location>
        <topology evidence="1">Single-pass type I membrane protein</topology>
    </subcellularLocation>
</comment>
<dbReference type="InterPro" id="IPR000719">
    <property type="entry name" value="Prot_kinase_dom"/>
</dbReference>
<dbReference type="EC" id="2.7.11.1" evidence="19"/>
<dbReference type="Proteomes" id="UP001324115">
    <property type="component" value="Unassembled WGS sequence"/>
</dbReference>
<organism evidence="27 28">
    <name type="scientific">Quercus rubra</name>
    <name type="common">Northern red oak</name>
    <name type="synonym">Quercus borealis</name>
    <dbReference type="NCBI Taxonomy" id="3512"/>
    <lineage>
        <taxon>Eukaryota</taxon>
        <taxon>Viridiplantae</taxon>
        <taxon>Streptophyta</taxon>
        <taxon>Embryophyta</taxon>
        <taxon>Tracheophyta</taxon>
        <taxon>Spermatophyta</taxon>
        <taxon>Magnoliopsida</taxon>
        <taxon>eudicotyledons</taxon>
        <taxon>Gunneridae</taxon>
        <taxon>Pentapetalae</taxon>
        <taxon>rosids</taxon>
        <taxon>fabids</taxon>
        <taxon>Fagales</taxon>
        <taxon>Fagaceae</taxon>
        <taxon>Quercus</taxon>
    </lineage>
</organism>
<dbReference type="PROSITE" id="PS50927">
    <property type="entry name" value="BULB_LECTIN"/>
    <property type="match status" value="1"/>
</dbReference>
<evidence type="ECO:0000256" key="4">
    <source>
        <dbReference type="ARBA" id="ARBA00022536"/>
    </source>
</evidence>
<dbReference type="FunFam" id="2.90.10.10:FF:000005">
    <property type="entry name" value="G-type lectin S-receptor-like serine/threonine-protein kinase"/>
    <property type="match status" value="1"/>
</dbReference>
<dbReference type="PIRSF" id="PIRSF000641">
    <property type="entry name" value="SRK"/>
    <property type="match status" value="1"/>
</dbReference>
<dbReference type="PANTHER" id="PTHR27002:SF981">
    <property type="entry name" value="NON-SPECIFIC SERINE_THREONINE PROTEIN KINASE"/>
    <property type="match status" value="1"/>
</dbReference>
<keyword evidence="5 19" id="KW-0808">Transferase</keyword>
<dbReference type="Gene3D" id="3.50.4.10">
    <property type="entry name" value="Hepatocyte Growth Factor"/>
    <property type="match status" value="1"/>
</dbReference>
<evidence type="ECO:0000256" key="13">
    <source>
        <dbReference type="ARBA" id="ARBA00023136"/>
    </source>
</evidence>
<dbReference type="PROSITE" id="PS00108">
    <property type="entry name" value="PROTEIN_KINASE_ST"/>
    <property type="match status" value="1"/>
</dbReference>
<feature type="domain" description="Bulb-type lectin" evidence="25">
    <location>
        <begin position="26"/>
        <end position="150"/>
    </location>
</feature>
<evidence type="ECO:0000256" key="1">
    <source>
        <dbReference type="ARBA" id="ARBA00004251"/>
    </source>
</evidence>
<evidence type="ECO:0000256" key="12">
    <source>
        <dbReference type="ARBA" id="ARBA00022989"/>
    </source>
</evidence>
<dbReference type="Pfam" id="PF01453">
    <property type="entry name" value="B_lectin"/>
    <property type="match status" value="1"/>
</dbReference>
<dbReference type="GO" id="GO:0004674">
    <property type="term" value="F:protein serine/threonine kinase activity"/>
    <property type="evidence" value="ECO:0007669"/>
    <property type="project" value="UniProtKB-KW"/>
</dbReference>
<evidence type="ECO:0000256" key="8">
    <source>
        <dbReference type="ARBA" id="ARBA00022734"/>
    </source>
</evidence>
<evidence type="ECO:0000256" key="9">
    <source>
        <dbReference type="ARBA" id="ARBA00022741"/>
    </source>
</evidence>
<dbReference type="AlphaFoldDB" id="A0AAN7F9D3"/>
<dbReference type="Gene3D" id="1.10.510.10">
    <property type="entry name" value="Transferase(Phosphotransferase) domain 1"/>
    <property type="match status" value="1"/>
</dbReference>
<dbReference type="GO" id="GO:0048544">
    <property type="term" value="P:recognition of pollen"/>
    <property type="evidence" value="ECO:0007669"/>
    <property type="project" value="InterPro"/>
</dbReference>
<keyword evidence="7 22" id="KW-0732">Signal</keyword>
<reference evidence="27 28" key="1">
    <citation type="journal article" date="2023" name="G3 (Bethesda)">
        <title>A haplotype-resolved chromosome-scale genome for Quercus rubra L. provides insights into the genetics of adaptive traits for red oak species.</title>
        <authorList>
            <person name="Kapoor B."/>
            <person name="Jenkins J."/>
            <person name="Schmutz J."/>
            <person name="Zhebentyayeva T."/>
            <person name="Kuelheim C."/>
            <person name="Coggeshall M."/>
            <person name="Heim C."/>
            <person name="Lasky J.R."/>
            <person name="Leites L."/>
            <person name="Islam-Faridi N."/>
            <person name="Romero-Severson J."/>
            <person name="DeLeo V.L."/>
            <person name="Lucas S.M."/>
            <person name="Lazic D."/>
            <person name="Gailing O."/>
            <person name="Carlson J."/>
            <person name="Staton M."/>
        </authorList>
    </citation>
    <scope>NUCLEOTIDE SEQUENCE [LARGE SCALE GENOMIC DNA]</scope>
    <source>
        <strain evidence="27">Pseudo-F2</strain>
    </source>
</reference>
<evidence type="ECO:0000256" key="10">
    <source>
        <dbReference type="ARBA" id="ARBA00022777"/>
    </source>
</evidence>
<dbReference type="SMART" id="SM00220">
    <property type="entry name" value="S_TKc"/>
    <property type="match status" value="1"/>
</dbReference>
<dbReference type="PROSITE" id="PS50011">
    <property type="entry name" value="PROTEIN_KINASE_DOM"/>
    <property type="match status" value="1"/>
</dbReference>
<feature type="domain" description="EGF-like" evidence="24">
    <location>
        <begin position="288"/>
        <end position="326"/>
    </location>
</feature>
<dbReference type="FunFam" id="3.30.200.20:FF:000330">
    <property type="entry name" value="G-type lectin S-receptor-like serine/threonine-protein kinase At4g03230"/>
    <property type="match status" value="1"/>
</dbReference>
<keyword evidence="6 21" id="KW-0812">Transmembrane</keyword>
<dbReference type="InterPro" id="IPR008271">
    <property type="entry name" value="Ser/Thr_kinase_AS"/>
</dbReference>
<keyword evidence="15" id="KW-0675">Receptor</keyword>
<dbReference type="CDD" id="cd00028">
    <property type="entry name" value="B_lectin"/>
    <property type="match status" value="1"/>
</dbReference>
<dbReference type="FunFam" id="1.10.510.10:FF:000060">
    <property type="entry name" value="G-type lectin S-receptor-like serine/threonine-protein kinase"/>
    <property type="match status" value="1"/>
</dbReference>
<evidence type="ECO:0000256" key="18">
    <source>
        <dbReference type="ARBA" id="ARBA00048679"/>
    </source>
</evidence>
<dbReference type="InterPro" id="IPR000742">
    <property type="entry name" value="EGF"/>
</dbReference>
<keyword evidence="9 19" id="KW-0547">Nucleotide-binding</keyword>
<evidence type="ECO:0000256" key="11">
    <source>
        <dbReference type="ARBA" id="ARBA00022840"/>
    </source>
</evidence>
<name>A0AAN7F9D3_QUERU</name>
<dbReference type="PANTHER" id="PTHR27002">
    <property type="entry name" value="RECEPTOR-LIKE SERINE/THREONINE-PROTEIN KINASE SD1-8"/>
    <property type="match status" value="1"/>
</dbReference>
<evidence type="ECO:0000256" key="7">
    <source>
        <dbReference type="ARBA" id="ARBA00022729"/>
    </source>
</evidence>
<dbReference type="InterPro" id="IPR000858">
    <property type="entry name" value="S_locus_glycoprot_dom"/>
</dbReference>
<dbReference type="SUPFAM" id="SSF56112">
    <property type="entry name" value="Protein kinase-like (PK-like)"/>
    <property type="match status" value="1"/>
</dbReference>
<feature type="domain" description="Protein kinase" evidence="23">
    <location>
        <begin position="520"/>
        <end position="797"/>
    </location>
</feature>
<evidence type="ECO:0000256" key="21">
    <source>
        <dbReference type="SAM" id="Phobius"/>
    </source>
</evidence>